<feature type="chain" id="PRO_5046729993" evidence="1">
    <location>
        <begin position="21"/>
        <end position="188"/>
    </location>
</feature>
<keyword evidence="1" id="KW-0732">Signal</keyword>
<organism evidence="2 3">
    <name type="scientific">Paenibacillus plantiphilus</name>
    <dbReference type="NCBI Taxonomy" id="2905650"/>
    <lineage>
        <taxon>Bacteria</taxon>
        <taxon>Bacillati</taxon>
        <taxon>Bacillota</taxon>
        <taxon>Bacilli</taxon>
        <taxon>Bacillales</taxon>
        <taxon>Paenibacillaceae</taxon>
        <taxon>Paenibacillus</taxon>
    </lineage>
</organism>
<keyword evidence="3" id="KW-1185">Reference proteome</keyword>
<feature type="signal peptide" evidence="1">
    <location>
        <begin position="1"/>
        <end position="20"/>
    </location>
</feature>
<proteinExistence type="predicted"/>
<dbReference type="PROSITE" id="PS51257">
    <property type="entry name" value="PROKAR_LIPOPROTEIN"/>
    <property type="match status" value="1"/>
</dbReference>
<dbReference type="Proteomes" id="UP000838686">
    <property type="component" value="Unassembled WGS sequence"/>
</dbReference>
<dbReference type="EMBL" id="CAKMMF010000001">
    <property type="protein sequence ID" value="CAH1190264.1"/>
    <property type="molecule type" value="Genomic_DNA"/>
</dbReference>
<evidence type="ECO:0000313" key="3">
    <source>
        <dbReference type="Proteomes" id="UP000838686"/>
    </source>
</evidence>
<reference evidence="2" key="1">
    <citation type="submission" date="2022-01" db="EMBL/GenBank/DDBJ databases">
        <authorList>
            <person name="Criscuolo A."/>
        </authorList>
    </citation>
    <scope>NUCLEOTIDE SEQUENCE</scope>
    <source>
        <strain evidence="2">CIP111893</strain>
    </source>
</reference>
<dbReference type="RefSeq" id="WP_236338458.1">
    <property type="nucleotide sequence ID" value="NZ_CAKMMF010000001.1"/>
</dbReference>
<gene>
    <name evidence="2" type="ORF">PAECIP111893_00250</name>
</gene>
<sequence>MIKRFSIVISLLAIIMLVSACGVNQEKTNGGEDVKIEKLDKAAVEAYSKNLKGNTFIKERLIEDNSITISYFGDFDSYKKENPKSNIDEARYSTYFDTGDAINKILMEESTRLFKEFEGMNQVKISIPFEGKTYSIDIDRTTAEEYFKVDFKEIGSDDSNEKWRTEVSNKYFTKDYRADFVTKFVTIK</sequence>
<evidence type="ECO:0000256" key="1">
    <source>
        <dbReference type="SAM" id="SignalP"/>
    </source>
</evidence>
<protein>
    <submittedName>
        <fullName evidence="2">Uncharacterized protein</fullName>
    </submittedName>
</protein>
<name>A0ABM9BNQ2_9BACL</name>
<accession>A0ABM9BNQ2</accession>
<comment type="caution">
    <text evidence="2">The sequence shown here is derived from an EMBL/GenBank/DDBJ whole genome shotgun (WGS) entry which is preliminary data.</text>
</comment>
<evidence type="ECO:0000313" key="2">
    <source>
        <dbReference type="EMBL" id="CAH1190264.1"/>
    </source>
</evidence>